<dbReference type="PANTHER" id="PTHR30329">
    <property type="entry name" value="STATOR ELEMENT OF FLAGELLAR MOTOR COMPLEX"/>
    <property type="match status" value="1"/>
</dbReference>
<keyword evidence="6" id="KW-0732">Signal</keyword>
<gene>
    <name evidence="8" type="ORF">ESB13_15660</name>
</gene>
<dbReference type="GO" id="GO:0009279">
    <property type="term" value="C:cell outer membrane"/>
    <property type="evidence" value="ECO:0007669"/>
    <property type="project" value="UniProtKB-SubCell"/>
</dbReference>
<evidence type="ECO:0000256" key="1">
    <source>
        <dbReference type="ARBA" id="ARBA00004442"/>
    </source>
</evidence>
<dbReference type="Proteomes" id="UP000290545">
    <property type="component" value="Unassembled WGS sequence"/>
</dbReference>
<keyword evidence="3" id="KW-0998">Cell outer membrane</keyword>
<dbReference type="InterPro" id="IPR006664">
    <property type="entry name" value="OMP_bac"/>
</dbReference>
<dbReference type="InterPro" id="IPR050330">
    <property type="entry name" value="Bact_OuterMem_StrucFunc"/>
</dbReference>
<dbReference type="RefSeq" id="WP_129004580.1">
    <property type="nucleotide sequence ID" value="NZ_SDHZ01000002.1"/>
</dbReference>
<feature type="region of interest" description="Disordered" evidence="5">
    <location>
        <begin position="637"/>
        <end position="670"/>
    </location>
</feature>
<protein>
    <submittedName>
        <fullName evidence="8">Flagellar motor protein MotB</fullName>
    </submittedName>
</protein>
<reference evidence="8 9" key="1">
    <citation type="submission" date="2019-01" db="EMBL/GenBank/DDBJ databases">
        <title>Filimonas sp. strain TTM-71.</title>
        <authorList>
            <person name="Chen W.-M."/>
        </authorList>
    </citation>
    <scope>NUCLEOTIDE SEQUENCE [LARGE SCALE GENOMIC DNA]</scope>
    <source>
        <strain evidence="8 9">TTM-71</strain>
    </source>
</reference>
<dbReference type="InterPro" id="IPR011042">
    <property type="entry name" value="6-blade_b-propeller_TolB-like"/>
</dbReference>
<dbReference type="Gene3D" id="3.30.1330.60">
    <property type="entry name" value="OmpA-like domain"/>
    <property type="match status" value="1"/>
</dbReference>
<evidence type="ECO:0000256" key="5">
    <source>
        <dbReference type="SAM" id="MobiDB-lite"/>
    </source>
</evidence>
<evidence type="ECO:0000313" key="9">
    <source>
        <dbReference type="Proteomes" id="UP000290545"/>
    </source>
</evidence>
<evidence type="ECO:0000259" key="7">
    <source>
        <dbReference type="PROSITE" id="PS51123"/>
    </source>
</evidence>
<dbReference type="InterPro" id="IPR008969">
    <property type="entry name" value="CarboxyPept-like_regulatory"/>
</dbReference>
<dbReference type="CDD" id="cd07185">
    <property type="entry name" value="OmpA_C-like"/>
    <property type="match status" value="1"/>
</dbReference>
<dbReference type="PANTHER" id="PTHR30329:SF21">
    <property type="entry name" value="LIPOPROTEIN YIAD-RELATED"/>
    <property type="match status" value="1"/>
</dbReference>
<dbReference type="EMBL" id="SDHZ01000002">
    <property type="protein sequence ID" value="RXK83528.1"/>
    <property type="molecule type" value="Genomic_DNA"/>
</dbReference>
<keyword evidence="2 4" id="KW-0472">Membrane</keyword>
<proteinExistence type="predicted"/>
<comment type="subcellular location">
    <subcellularLocation>
        <location evidence="1">Cell outer membrane</location>
    </subcellularLocation>
</comment>
<dbReference type="AlphaFoldDB" id="A0A4Q1D595"/>
<dbReference type="SUPFAM" id="SSF48452">
    <property type="entry name" value="TPR-like"/>
    <property type="match status" value="1"/>
</dbReference>
<feature type="domain" description="OmpA-like" evidence="7">
    <location>
        <begin position="549"/>
        <end position="670"/>
    </location>
</feature>
<dbReference type="PROSITE" id="PS01068">
    <property type="entry name" value="OMPA_1"/>
    <property type="match status" value="1"/>
</dbReference>
<dbReference type="SUPFAM" id="SSF103088">
    <property type="entry name" value="OmpA-like"/>
    <property type="match status" value="1"/>
</dbReference>
<dbReference type="PRINTS" id="PR01021">
    <property type="entry name" value="OMPADOMAIN"/>
</dbReference>
<evidence type="ECO:0000313" key="8">
    <source>
        <dbReference type="EMBL" id="RXK83528.1"/>
    </source>
</evidence>
<dbReference type="Pfam" id="PF00691">
    <property type="entry name" value="OmpA"/>
    <property type="match status" value="1"/>
</dbReference>
<dbReference type="Gene3D" id="1.25.40.10">
    <property type="entry name" value="Tetratricopeptide repeat domain"/>
    <property type="match status" value="1"/>
</dbReference>
<keyword evidence="8" id="KW-0966">Cell projection</keyword>
<feature type="signal peptide" evidence="6">
    <location>
        <begin position="1"/>
        <end position="28"/>
    </location>
</feature>
<keyword evidence="9" id="KW-1185">Reference proteome</keyword>
<organism evidence="8 9">
    <name type="scientific">Filimonas effusa</name>
    <dbReference type="NCBI Taxonomy" id="2508721"/>
    <lineage>
        <taxon>Bacteria</taxon>
        <taxon>Pseudomonadati</taxon>
        <taxon>Bacteroidota</taxon>
        <taxon>Chitinophagia</taxon>
        <taxon>Chitinophagales</taxon>
        <taxon>Chitinophagaceae</taxon>
        <taxon>Filimonas</taxon>
    </lineage>
</organism>
<dbReference type="Gene3D" id="2.120.10.30">
    <property type="entry name" value="TolB, C-terminal domain"/>
    <property type="match status" value="1"/>
</dbReference>
<keyword evidence="8" id="KW-0969">Cilium</keyword>
<evidence type="ECO:0000256" key="3">
    <source>
        <dbReference type="ARBA" id="ARBA00023237"/>
    </source>
</evidence>
<evidence type="ECO:0000256" key="4">
    <source>
        <dbReference type="PROSITE-ProRule" id="PRU00473"/>
    </source>
</evidence>
<sequence length="670" mass="72805">MQRILYTGSVVKSTALTAFLALALSAGAQFSYDYLKAADNYFGKADYASSAAYYEKYLQGGKQAGDQFDPYTAKAKRKADITGGWFKATYQLAESYRLLKDYTKAAPLYGQLADTVTTQYPLLQCHYAIALRALGKYAEAEQALNHFLQEYTGQDQYASQARREAANLRYIQQQLQKKDVALYSMRPVSAGKEGASYAPVQLANNVLLFTATWPDSNAAASKKHTNRLYQAVYTGGNLTGIEKAALPANHDLHEGAATVSADGNTIYLTRWSTRDGKKNAAIYVSHKSADGNWQAPVALDTTVNKPGANSQQPYLMPNGRQLLFASDRAGGTGGYDIWIAELGAEGLPLTVANAGTAVNTPYNEQAPYFHEASATLVFASEGRTGMGGYDLFFSKATGNGWTEAQNFGYPVNSIKDDMYFTSFSKGNNILEQVVLSSDRADVCCLELFGLQKRNPLTRVSGQIIACDNHTPLAGVTVEVSDKTTGKQLYSGITDAEGRYTFTMETLQPLNGTAMLDGYVKVSQPLQTKAAEGGENVTADPVCMAKQPPVVEEVTVLNNVYYEFNKADIKPESYPALNDVVALLKSRPGIKVEIGGHTDNKGSDLLNQRLSEQRAANVVAYLVSKGIDKTRLTAKGYGASLPIAPNTNDDGTDNPEGREKNRRTEMKVLAR</sequence>
<dbReference type="InterPro" id="IPR006690">
    <property type="entry name" value="OMPA-like_CS"/>
</dbReference>
<evidence type="ECO:0000256" key="2">
    <source>
        <dbReference type="ARBA" id="ARBA00023136"/>
    </source>
</evidence>
<accession>A0A4Q1D595</accession>
<dbReference type="Pfam" id="PF07676">
    <property type="entry name" value="PD40"/>
    <property type="match status" value="1"/>
</dbReference>
<feature type="compositionally biased region" description="Basic and acidic residues" evidence="5">
    <location>
        <begin position="654"/>
        <end position="670"/>
    </location>
</feature>
<feature type="chain" id="PRO_5020666809" evidence="6">
    <location>
        <begin position="29"/>
        <end position="670"/>
    </location>
</feature>
<name>A0A4Q1D595_9BACT</name>
<dbReference type="InterPro" id="IPR006665">
    <property type="entry name" value="OmpA-like"/>
</dbReference>
<dbReference type="PROSITE" id="PS51123">
    <property type="entry name" value="OMPA_2"/>
    <property type="match status" value="1"/>
</dbReference>
<dbReference type="SUPFAM" id="SSF49464">
    <property type="entry name" value="Carboxypeptidase regulatory domain-like"/>
    <property type="match status" value="1"/>
</dbReference>
<dbReference type="SUPFAM" id="SSF82171">
    <property type="entry name" value="DPP6 N-terminal domain-like"/>
    <property type="match status" value="1"/>
</dbReference>
<comment type="caution">
    <text evidence="8">The sequence shown here is derived from an EMBL/GenBank/DDBJ whole genome shotgun (WGS) entry which is preliminary data.</text>
</comment>
<dbReference type="InterPro" id="IPR011659">
    <property type="entry name" value="WD40"/>
</dbReference>
<evidence type="ECO:0000256" key="6">
    <source>
        <dbReference type="SAM" id="SignalP"/>
    </source>
</evidence>
<dbReference type="InterPro" id="IPR036737">
    <property type="entry name" value="OmpA-like_sf"/>
</dbReference>
<dbReference type="OrthoDB" id="9809364at2"/>
<keyword evidence="8" id="KW-0282">Flagellum</keyword>
<dbReference type="InterPro" id="IPR011990">
    <property type="entry name" value="TPR-like_helical_dom_sf"/>
</dbReference>